<dbReference type="Gene3D" id="1.10.287.110">
    <property type="entry name" value="DnaJ domain"/>
    <property type="match status" value="1"/>
</dbReference>
<evidence type="ECO:0000256" key="3">
    <source>
        <dbReference type="ARBA" id="ARBA00022771"/>
    </source>
</evidence>
<sequence>MALSLSSISVVVPPSKASSCSFCSRGLDLSRRAHLRSAAFPVDPSLALRHSRRRKARRRGRGDGFTSFVSASADYYSTLGVPKSASAKEIKAAYRRLARQYHPDVNKQPGATEKFKEISTAYEVLSDDKKRALYDQYGEAGVKSGVGGPAGAYTTNPFDLFETFFGASMGGFSGMDQTTFRTRRYGAAVKGEDIRYDITLEFPEAIFGAEREIILSHLETCDACTGTGSKIGSKMRICATCGGRGQVMRTEQTPFGLFSQVSICPTCGGEGETISEYCRKCAGEGRIRVRKDIKVKIPPGVSKGSTLRVRGEGDAGLKGGPPGDLYVCLDIKEIPEIQRDGINLCSTVTINYIEAILGTTVKVKTVDGINELQIPPGTQPGDVVVLAKKEPYNVHRDARSSAAVVRAVSTQPILLSLIAGFSIVLPDSVLAICSELIDLRMKAKESSFTPGAAALPETKDGPVSDEGHPLHAESLAKEAAFLFQSCRLRDCLHVLNRLLQKKQDDPK</sequence>
<name>A0A9E7EPY6_9LILI</name>
<dbReference type="GO" id="GO:0042026">
    <property type="term" value="P:protein refolding"/>
    <property type="evidence" value="ECO:0007669"/>
    <property type="project" value="TreeGrafter"/>
</dbReference>
<dbReference type="SUPFAM" id="SSF49493">
    <property type="entry name" value="HSP40/DnaJ peptide-binding domain"/>
    <property type="match status" value="2"/>
</dbReference>
<dbReference type="SUPFAM" id="SSF57938">
    <property type="entry name" value="DnaJ/Hsp40 cysteine-rich domain"/>
    <property type="match status" value="1"/>
</dbReference>
<dbReference type="SUPFAM" id="SSF46565">
    <property type="entry name" value="Chaperone J-domain"/>
    <property type="match status" value="1"/>
</dbReference>
<evidence type="ECO:0000259" key="7">
    <source>
        <dbReference type="PROSITE" id="PS51188"/>
    </source>
</evidence>
<dbReference type="AlphaFoldDB" id="A0A9E7EPY6"/>
<evidence type="ECO:0000313" key="8">
    <source>
        <dbReference type="EMBL" id="URD80555.1"/>
    </source>
</evidence>
<dbReference type="OrthoDB" id="10256793at2759"/>
<protein>
    <submittedName>
        <fullName evidence="8">Chaperone protein</fullName>
    </submittedName>
</protein>
<organism evidence="8 9">
    <name type="scientific">Musa troglodytarum</name>
    <name type="common">fe'i banana</name>
    <dbReference type="NCBI Taxonomy" id="320322"/>
    <lineage>
        <taxon>Eukaryota</taxon>
        <taxon>Viridiplantae</taxon>
        <taxon>Streptophyta</taxon>
        <taxon>Embryophyta</taxon>
        <taxon>Tracheophyta</taxon>
        <taxon>Spermatophyta</taxon>
        <taxon>Magnoliopsida</taxon>
        <taxon>Liliopsida</taxon>
        <taxon>Zingiberales</taxon>
        <taxon>Musaceae</taxon>
        <taxon>Musa</taxon>
    </lineage>
</organism>
<dbReference type="FunFam" id="2.10.230.10:FF:000006">
    <property type="entry name" value="Chaperone protein dnaJ A6 chloroplastic"/>
    <property type="match status" value="1"/>
</dbReference>
<dbReference type="InterPro" id="IPR001305">
    <property type="entry name" value="HSP_DnaJ_Cys-rich_dom"/>
</dbReference>
<keyword evidence="1 5" id="KW-0479">Metal-binding</keyword>
<evidence type="ECO:0000256" key="4">
    <source>
        <dbReference type="ARBA" id="ARBA00022833"/>
    </source>
</evidence>
<reference evidence="8" key="1">
    <citation type="submission" date="2022-05" db="EMBL/GenBank/DDBJ databases">
        <title>The Musa troglodytarum L. genome provides insights into the mechanism of non-climacteric behaviour and enrichment of carotenoids.</title>
        <authorList>
            <person name="Wang J."/>
        </authorList>
    </citation>
    <scope>NUCLEOTIDE SEQUENCE</scope>
    <source>
        <tissue evidence="8">Leaf</tissue>
    </source>
</reference>
<keyword evidence="9" id="KW-1185">Reference proteome</keyword>
<dbReference type="NCBIfam" id="TIGR02349">
    <property type="entry name" value="DnaJ_bact"/>
    <property type="match status" value="1"/>
</dbReference>
<dbReference type="EMBL" id="CP097503">
    <property type="protein sequence ID" value="URD80555.1"/>
    <property type="molecule type" value="Genomic_DNA"/>
</dbReference>
<feature type="zinc finger region" description="CR-type" evidence="5">
    <location>
        <begin position="208"/>
        <end position="290"/>
    </location>
</feature>
<dbReference type="FunFam" id="2.60.260.20:FF:000009">
    <property type="entry name" value="Putative Mitochondrial DnaJ chaperone"/>
    <property type="match status" value="1"/>
</dbReference>
<dbReference type="PROSITE" id="PS00636">
    <property type="entry name" value="DNAJ_1"/>
    <property type="match status" value="1"/>
</dbReference>
<dbReference type="SMART" id="SM00271">
    <property type="entry name" value="DnaJ"/>
    <property type="match status" value="1"/>
</dbReference>
<proteinExistence type="inferred from homology"/>
<evidence type="ECO:0000256" key="1">
    <source>
        <dbReference type="ARBA" id="ARBA00022723"/>
    </source>
</evidence>
<dbReference type="GO" id="GO:0031072">
    <property type="term" value="F:heat shock protein binding"/>
    <property type="evidence" value="ECO:0007669"/>
    <property type="project" value="InterPro"/>
</dbReference>
<evidence type="ECO:0000256" key="5">
    <source>
        <dbReference type="PROSITE-ProRule" id="PRU00546"/>
    </source>
</evidence>
<feature type="domain" description="J" evidence="6">
    <location>
        <begin position="74"/>
        <end position="138"/>
    </location>
</feature>
<dbReference type="PANTHER" id="PTHR43096:SF22">
    <property type="entry name" value="MOLECULAR CHAPERONE HSP40_DNAJ FAMILY PROTEIN"/>
    <property type="match status" value="1"/>
</dbReference>
<dbReference type="InterPro" id="IPR036410">
    <property type="entry name" value="HSP_DnaJ_Cys-rich_dom_sf"/>
</dbReference>
<dbReference type="GO" id="GO:0005783">
    <property type="term" value="C:endoplasmic reticulum"/>
    <property type="evidence" value="ECO:0007669"/>
    <property type="project" value="UniProtKB-ARBA"/>
</dbReference>
<dbReference type="Pfam" id="PF00684">
    <property type="entry name" value="DnaJ_CXXCXGXG"/>
    <property type="match status" value="1"/>
</dbReference>
<dbReference type="PROSITE" id="PS51188">
    <property type="entry name" value="ZF_CR"/>
    <property type="match status" value="1"/>
</dbReference>
<evidence type="ECO:0000259" key="6">
    <source>
        <dbReference type="PROSITE" id="PS50076"/>
    </source>
</evidence>
<dbReference type="Proteomes" id="UP001055439">
    <property type="component" value="Chromosome 10"/>
</dbReference>
<dbReference type="PANTHER" id="PTHR43096">
    <property type="entry name" value="DNAJ HOMOLOG 1, MITOCHONDRIAL-RELATED"/>
    <property type="match status" value="1"/>
</dbReference>
<dbReference type="InterPro" id="IPR012724">
    <property type="entry name" value="DnaJ"/>
</dbReference>
<dbReference type="InterPro" id="IPR008971">
    <property type="entry name" value="HSP40/DnaJ_pept-bd"/>
</dbReference>
<dbReference type="Gene3D" id="2.10.230.10">
    <property type="entry name" value="Heat shock protein DnaJ, cysteine-rich domain"/>
    <property type="match status" value="1"/>
</dbReference>
<dbReference type="HAMAP" id="MF_01152">
    <property type="entry name" value="DnaJ"/>
    <property type="match status" value="1"/>
</dbReference>
<dbReference type="InterPro" id="IPR002939">
    <property type="entry name" value="DnaJ_C"/>
</dbReference>
<evidence type="ECO:0000256" key="2">
    <source>
        <dbReference type="ARBA" id="ARBA00022737"/>
    </source>
</evidence>
<keyword evidence="4 5" id="KW-0862">Zinc</keyword>
<dbReference type="FunFam" id="1.10.287.110:FF:000037">
    <property type="entry name" value="Chaperone protein dnaJ A6 chloroplastic"/>
    <property type="match status" value="1"/>
</dbReference>
<feature type="domain" description="CR-type" evidence="7">
    <location>
        <begin position="208"/>
        <end position="290"/>
    </location>
</feature>
<dbReference type="GO" id="GO:0009535">
    <property type="term" value="C:chloroplast thylakoid membrane"/>
    <property type="evidence" value="ECO:0007669"/>
    <property type="project" value="TreeGrafter"/>
</dbReference>
<dbReference type="GO" id="GO:0009408">
    <property type="term" value="P:response to heat"/>
    <property type="evidence" value="ECO:0007669"/>
    <property type="project" value="InterPro"/>
</dbReference>
<feature type="non-terminal residue" evidence="8">
    <location>
        <position position="507"/>
    </location>
</feature>
<dbReference type="CDD" id="cd10719">
    <property type="entry name" value="DnaJ_zf"/>
    <property type="match status" value="1"/>
</dbReference>
<dbReference type="Gene3D" id="2.60.260.20">
    <property type="entry name" value="Urease metallochaperone UreE, N-terminal domain"/>
    <property type="match status" value="2"/>
</dbReference>
<gene>
    <name evidence="8" type="ORF">MUK42_02555</name>
</gene>
<dbReference type="PRINTS" id="PR00625">
    <property type="entry name" value="JDOMAIN"/>
</dbReference>
<keyword evidence="3 5" id="KW-0863">Zinc-finger</keyword>
<dbReference type="GO" id="GO:0008270">
    <property type="term" value="F:zinc ion binding"/>
    <property type="evidence" value="ECO:0007669"/>
    <property type="project" value="UniProtKB-KW"/>
</dbReference>
<dbReference type="CDD" id="cd06257">
    <property type="entry name" value="DnaJ"/>
    <property type="match status" value="1"/>
</dbReference>
<evidence type="ECO:0000313" key="9">
    <source>
        <dbReference type="Proteomes" id="UP001055439"/>
    </source>
</evidence>
<dbReference type="InterPro" id="IPR001623">
    <property type="entry name" value="DnaJ_domain"/>
</dbReference>
<dbReference type="Pfam" id="PF00226">
    <property type="entry name" value="DnaJ"/>
    <property type="match status" value="1"/>
</dbReference>
<dbReference type="PROSITE" id="PS50076">
    <property type="entry name" value="DNAJ_2"/>
    <property type="match status" value="1"/>
</dbReference>
<keyword evidence="2" id="KW-0677">Repeat</keyword>
<dbReference type="GO" id="GO:0005524">
    <property type="term" value="F:ATP binding"/>
    <property type="evidence" value="ECO:0007669"/>
    <property type="project" value="InterPro"/>
</dbReference>
<dbReference type="CDD" id="cd10747">
    <property type="entry name" value="DnaJ_C"/>
    <property type="match status" value="1"/>
</dbReference>
<dbReference type="InterPro" id="IPR036869">
    <property type="entry name" value="J_dom_sf"/>
</dbReference>
<dbReference type="GO" id="GO:0051082">
    <property type="term" value="F:unfolded protein binding"/>
    <property type="evidence" value="ECO:0007669"/>
    <property type="project" value="InterPro"/>
</dbReference>
<accession>A0A9E7EPY6</accession>
<dbReference type="Pfam" id="PF01556">
    <property type="entry name" value="DnaJ_C"/>
    <property type="match status" value="1"/>
</dbReference>
<dbReference type="InterPro" id="IPR018253">
    <property type="entry name" value="DnaJ_domain_CS"/>
</dbReference>